<dbReference type="AlphaFoldDB" id="A0A225NWB0"/>
<protein>
    <submittedName>
        <fullName evidence="1">Uncharacterized protein</fullName>
    </submittedName>
</protein>
<evidence type="ECO:0000313" key="2">
    <source>
        <dbReference type="Proteomes" id="UP000215377"/>
    </source>
</evidence>
<comment type="caution">
    <text evidence="1">The sequence shown here is derived from an EMBL/GenBank/DDBJ whole genome shotgun (WGS) entry which is preliminary data.</text>
</comment>
<reference evidence="1 2" key="1">
    <citation type="submission" date="2013-04" db="EMBL/GenBank/DDBJ databases">
        <title>Oceanicola sp. 22II1-22F33 Genome Sequencing.</title>
        <authorList>
            <person name="Lai Q."/>
            <person name="Li G."/>
            <person name="Shao Z."/>
        </authorList>
    </citation>
    <scope>NUCLEOTIDE SEQUENCE [LARGE SCALE GENOMIC DNA]</scope>
    <source>
        <strain evidence="1 2">22II1-22F33</strain>
    </source>
</reference>
<name>A0A225NWB0_9RHOB</name>
<dbReference type="EMBL" id="AQQR01000001">
    <property type="protein sequence ID" value="OWU77538.1"/>
    <property type="molecule type" value="Genomic_DNA"/>
</dbReference>
<accession>A0A225NWB0</accession>
<evidence type="ECO:0000313" key="1">
    <source>
        <dbReference type="EMBL" id="OWU77538.1"/>
    </source>
</evidence>
<sequence length="68" mass="7737">MIALVFVTCLQASPDVCQEHSLLFQEQMTPMACLMNAQPHLAEWKATHPDWRISSYRCGRPEQFGKSA</sequence>
<organism evidence="1 2">
    <name type="scientific">Marinibacterium profundimaris</name>
    <dbReference type="NCBI Taxonomy" id="1679460"/>
    <lineage>
        <taxon>Bacteria</taxon>
        <taxon>Pseudomonadati</taxon>
        <taxon>Pseudomonadota</taxon>
        <taxon>Alphaproteobacteria</taxon>
        <taxon>Rhodobacterales</taxon>
        <taxon>Paracoccaceae</taxon>
        <taxon>Marinibacterium</taxon>
    </lineage>
</organism>
<dbReference type="OrthoDB" id="7363897at2"/>
<gene>
    <name evidence="1" type="ORF">ATO3_02245</name>
</gene>
<dbReference type="Proteomes" id="UP000215377">
    <property type="component" value="Unassembled WGS sequence"/>
</dbReference>
<proteinExistence type="predicted"/>
<keyword evidence="2" id="KW-1185">Reference proteome</keyword>
<dbReference type="RefSeq" id="WP_088648161.1">
    <property type="nucleotide sequence ID" value="NZ_AQQR01000001.1"/>
</dbReference>